<accession>A0AAD6JXD0</accession>
<feature type="region of interest" description="Disordered" evidence="1">
    <location>
        <begin position="1"/>
        <end position="90"/>
    </location>
</feature>
<proteinExistence type="predicted"/>
<name>A0AAD6JXD0_9ROSI</name>
<evidence type="ECO:0000256" key="1">
    <source>
        <dbReference type="SAM" id="MobiDB-lite"/>
    </source>
</evidence>
<feature type="compositionally biased region" description="Basic and acidic residues" evidence="1">
    <location>
        <begin position="42"/>
        <end position="52"/>
    </location>
</feature>
<sequence length="283" mass="31331">MTLRSEAWTPSLTKPAADIQGMDDLNLDETAPVPPPSSSVQKSEEPGQKIEDLDLPDFEIVDKGVEIQDKEENGDAESEENMEEKSQSSEVVKEIVHDQIHLTRLTELDSIAQQIKALESMMGEEKNAETDDEATESQKLDADEETVTMEFLQMLEDEKNNSLKFNQHEIPTLHLDGGDDSTDAESQVYLSELGKGLGCVVQTRDGGYLAATNPLDTIVSRKDTPKLAMQLSKALVIQSDKSINGFELFQRMASSGFEELCSQILSLMPLDELLGENCRTDSF</sequence>
<dbReference type="Pfam" id="PF21745">
    <property type="entry name" value="PMI1_PMIR1-2_C"/>
    <property type="match status" value="1"/>
</dbReference>
<feature type="domain" description="PMI1/PMIR1-2 C-terminal" evidence="2">
    <location>
        <begin position="226"/>
        <end position="277"/>
    </location>
</feature>
<dbReference type="EMBL" id="JAPFFJ010000013">
    <property type="protein sequence ID" value="KAJ6411859.1"/>
    <property type="molecule type" value="Genomic_DNA"/>
</dbReference>
<dbReference type="PANTHER" id="PTHR33414:SF2">
    <property type="entry name" value="PROTEIN PLASTID MOVEMENT IMPAIRED 1"/>
    <property type="match status" value="1"/>
</dbReference>
<reference evidence="3 4" key="1">
    <citation type="journal article" date="2023" name="Int. J. Mol. Sci.">
        <title>De Novo Assembly and Annotation of 11 Diverse Shrub Willow (Salix) Genomes Reveals Novel Gene Organization in Sex-Linked Regions.</title>
        <authorList>
            <person name="Hyden B."/>
            <person name="Feng K."/>
            <person name="Yates T.B."/>
            <person name="Jawdy S."/>
            <person name="Cereghino C."/>
            <person name="Smart L.B."/>
            <person name="Muchero W."/>
        </authorList>
    </citation>
    <scope>NUCLEOTIDE SEQUENCE [LARGE SCALE GENOMIC DNA]</scope>
    <source>
        <tissue evidence="3">Shoot tip</tissue>
    </source>
</reference>
<evidence type="ECO:0000313" key="3">
    <source>
        <dbReference type="EMBL" id="KAJ6411859.1"/>
    </source>
</evidence>
<evidence type="ECO:0000313" key="4">
    <source>
        <dbReference type="Proteomes" id="UP001162972"/>
    </source>
</evidence>
<gene>
    <name evidence="3" type="ORF">OIU84_005013</name>
</gene>
<protein>
    <recommendedName>
        <fullName evidence="2">PMI1/PMIR1-2 C-terminal domain-containing protein</fullName>
    </recommendedName>
</protein>
<comment type="caution">
    <text evidence="3">The sequence shown here is derived from an EMBL/GenBank/DDBJ whole genome shotgun (WGS) entry which is preliminary data.</text>
</comment>
<evidence type="ECO:0000259" key="2">
    <source>
        <dbReference type="Pfam" id="PF21745"/>
    </source>
</evidence>
<dbReference type="AlphaFoldDB" id="A0AAD6JXD0"/>
<dbReference type="InterPro" id="IPR039614">
    <property type="entry name" value="PMI1-like"/>
</dbReference>
<dbReference type="InterPro" id="IPR048972">
    <property type="entry name" value="PMI1_PMIR1-2_C"/>
</dbReference>
<feature type="compositionally biased region" description="Basic and acidic residues" evidence="1">
    <location>
        <begin position="60"/>
        <end position="73"/>
    </location>
</feature>
<keyword evidence="4" id="KW-1185">Reference proteome</keyword>
<organism evidence="3 4">
    <name type="scientific">Salix udensis</name>
    <dbReference type="NCBI Taxonomy" id="889485"/>
    <lineage>
        <taxon>Eukaryota</taxon>
        <taxon>Viridiplantae</taxon>
        <taxon>Streptophyta</taxon>
        <taxon>Embryophyta</taxon>
        <taxon>Tracheophyta</taxon>
        <taxon>Spermatophyta</taxon>
        <taxon>Magnoliopsida</taxon>
        <taxon>eudicotyledons</taxon>
        <taxon>Gunneridae</taxon>
        <taxon>Pentapetalae</taxon>
        <taxon>rosids</taxon>
        <taxon>fabids</taxon>
        <taxon>Malpighiales</taxon>
        <taxon>Salicaceae</taxon>
        <taxon>Saliceae</taxon>
        <taxon>Salix</taxon>
    </lineage>
</organism>
<dbReference type="Proteomes" id="UP001162972">
    <property type="component" value="Chromosome 5"/>
</dbReference>
<dbReference type="PANTHER" id="PTHR33414">
    <property type="entry name" value="PROTEIN PLASTID MOVEMENT IMPAIRED 1-RELATED 1"/>
    <property type="match status" value="1"/>
</dbReference>